<feature type="compositionally biased region" description="Polar residues" evidence="1">
    <location>
        <begin position="36"/>
        <end position="45"/>
    </location>
</feature>
<name>A0A2H3J2J1_WOLCO</name>
<sequence>MVAIAANKGIEWNPLDVFSSLSRRLDRNVVDETLPRTPSSWSPSIKGTRRAWTKTRSAAPTADAEGGADYVRTVAEASLGAKLGYVWLRAGAGLAADATEPVDVTITTAVAISVGSRVPCGEAGTAIAYQKPEGKPGASTQPEGEPGTEPEPGDGAAPAVPAIHPSVAITVTDKNLSPPQSRSQGGSPLGNEERLALPPVEALKHNGGSEPEEDDNIDDSDDVEEVKLEMKQEEEESSGNLAEAKEELGVHEEEEEESSDQNSAGDGGSEGEGKIDQLESDDELPEENSIQTMRRQRPLQSGSKGKEKAVEAEIHLMASSSKLRPPIPSREQANRVLQTVHRPVLPGNFSVDSRHRESRPDQVSIQGATPLYAAGSSRPPTKLPGNYQISFGISMQEGGVPLVTSLWEDMQAILYD</sequence>
<dbReference type="EMBL" id="KB467865">
    <property type="protein sequence ID" value="PCH35925.1"/>
    <property type="molecule type" value="Genomic_DNA"/>
</dbReference>
<feature type="region of interest" description="Disordered" evidence="1">
    <location>
        <begin position="128"/>
        <end position="160"/>
    </location>
</feature>
<evidence type="ECO:0000256" key="1">
    <source>
        <dbReference type="SAM" id="MobiDB-lite"/>
    </source>
</evidence>
<gene>
    <name evidence="2" type="ORF">WOLCODRAFT_20224</name>
</gene>
<accession>A0A2H3J2J1</accession>
<feature type="compositionally biased region" description="Acidic residues" evidence="1">
    <location>
        <begin position="210"/>
        <end position="224"/>
    </location>
</feature>
<evidence type="ECO:0000313" key="2">
    <source>
        <dbReference type="EMBL" id="PCH35925.1"/>
    </source>
</evidence>
<evidence type="ECO:0000313" key="3">
    <source>
        <dbReference type="Proteomes" id="UP000218811"/>
    </source>
</evidence>
<organism evidence="2 3">
    <name type="scientific">Wolfiporia cocos (strain MD-104)</name>
    <name type="common">Brown rot fungus</name>
    <dbReference type="NCBI Taxonomy" id="742152"/>
    <lineage>
        <taxon>Eukaryota</taxon>
        <taxon>Fungi</taxon>
        <taxon>Dikarya</taxon>
        <taxon>Basidiomycota</taxon>
        <taxon>Agaricomycotina</taxon>
        <taxon>Agaricomycetes</taxon>
        <taxon>Polyporales</taxon>
        <taxon>Phaeolaceae</taxon>
        <taxon>Wolfiporia</taxon>
    </lineage>
</organism>
<feature type="compositionally biased region" description="Low complexity" evidence="1">
    <location>
        <begin position="176"/>
        <end position="190"/>
    </location>
</feature>
<reference evidence="2 3" key="1">
    <citation type="journal article" date="2012" name="Science">
        <title>The Paleozoic origin of enzymatic lignin decomposition reconstructed from 31 fungal genomes.</title>
        <authorList>
            <person name="Floudas D."/>
            <person name="Binder M."/>
            <person name="Riley R."/>
            <person name="Barry K."/>
            <person name="Blanchette R.A."/>
            <person name="Henrissat B."/>
            <person name="Martinez A.T."/>
            <person name="Otillar R."/>
            <person name="Spatafora J.W."/>
            <person name="Yadav J.S."/>
            <person name="Aerts A."/>
            <person name="Benoit I."/>
            <person name="Boyd A."/>
            <person name="Carlson A."/>
            <person name="Copeland A."/>
            <person name="Coutinho P.M."/>
            <person name="de Vries R.P."/>
            <person name="Ferreira P."/>
            <person name="Findley K."/>
            <person name="Foster B."/>
            <person name="Gaskell J."/>
            <person name="Glotzer D."/>
            <person name="Gorecki P."/>
            <person name="Heitman J."/>
            <person name="Hesse C."/>
            <person name="Hori C."/>
            <person name="Igarashi K."/>
            <person name="Jurgens J.A."/>
            <person name="Kallen N."/>
            <person name="Kersten P."/>
            <person name="Kohler A."/>
            <person name="Kuees U."/>
            <person name="Kumar T.K.A."/>
            <person name="Kuo A."/>
            <person name="LaButti K."/>
            <person name="Larrondo L.F."/>
            <person name="Lindquist E."/>
            <person name="Ling A."/>
            <person name="Lombard V."/>
            <person name="Lucas S."/>
            <person name="Lundell T."/>
            <person name="Martin R."/>
            <person name="McLaughlin D.J."/>
            <person name="Morgenstern I."/>
            <person name="Morin E."/>
            <person name="Murat C."/>
            <person name="Nagy L.G."/>
            <person name="Nolan M."/>
            <person name="Ohm R.A."/>
            <person name="Patyshakuliyeva A."/>
            <person name="Rokas A."/>
            <person name="Ruiz-Duenas F.J."/>
            <person name="Sabat G."/>
            <person name="Salamov A."/>
            <person name="Samejima M."/>
            <person name="Schmutz J."/>
            <person name="Slot J.C."/>
            <person name="St John F."/>
            <person name="Stenlid J."/>
            <person name="Sun H."/>
            <person name="Sun S."/>
            <person name="Syed K."/>
            <person name="Tsang A."/>
            <person name="Wiebenga A."/>
            <person name="Young D."/>
            <person name="Pisabarro A."/>
            <person name="Eastwood D.C."/>
            <person name="Martin F."/>
            <person name="Cullen D."/>
            <person name="Grigoriev I.V."/>
            <person name="Hibbett D.S."/>
        </authorList>
    </citation>
    <scope>NUCLEOTIDE SEQUENCE [LARGE SCALE GENOMIC DNA]</scope>
    <source>
        <strain evidence="2 3">MD-104</strain>
    </source>
</reference>
<proteinExistence type="predicted"/>
<feature type="region of interest" description="Disordered" evidence="1">
    <location>
        <begin position="34"/>
        <end position="66"/>
    </location>
</feature>
<dbReference type="Proteomes" id="UP000218811">
    <property type="component" value="Unassembled WGS sequence"/>
</dbReference>
<keyword evidence="3" id="KW-1185">Reference proteome</keyword>
<feature type="region of interest" description="Disordered" evidence="1">
    <location>
        <begin position="173"/>
        <end position="309"/>
    </location>
</feature>
<dbReference type="AlphaFoldDB" id="A0A2H3J2J1"/>
<protein>
    <submittedName>
        <fullName evidence="2">Uncharacterized protein</fullName>
    </submittedName>
</protein>
<feature type="compositionally biased region" description="Polar residues" evidence="1">
    <location>
        <begin position="288"/>
        <end position="303"/>
    </location>
</feature>